<feature type="signal peptide" evidence="1">
    <location>
        <begin position="1"/>
        <end position="24"/>
    </location>
</feature>
<evidence type="ECO:0000256" key="1">
    <source>
        <dbReference type="SAM" id="SignalP"/>
    </source>
</evidence>
<dbReference type="OrthoDB" id="4874416at2759"/>
<dbReference type="EMBL" id="KZ613941">
    <property type="protein sequence ID" value="PMD44569.1"/>
    <property type="molecule type" value="Genomic_DNA"/>
</dbReference>
<keyword evidence="1" id="KW-0732">Signal</keyword>
<organism evidence="2 3">
    <name type="scientific">Hyaloscypha variabilis (strain UAMH 11265 / GT02V1 / F)</name>
    <name type="common">Meliniomyces variabilis</name>
    <dbReference type="NCBI Taxonomy" id="1149755"/>
    <lineage>
        <taxon>Eukaryota</taxon>
        <taxon>Fungi</taxon>
        <taxon>Dikarya</taxon>
        <taxon>Ascomycota</taxon>
        <taxon>Pezizomycotina</taxon>
        <taxon>Leotiomycetes</taxon>
        <taxon>Helotiales</taxon>
        <taxon>Hyaloscyphaceae</taxon>
        <taxon>Hyaloscypha</taxon>
        <taxon>Hyaloscypha variabilis</taxon>
    </lineage>
</organism>
<sequence>MKLPSLNHAFLFSLSLAFIPSSLATVAFGTQDNYDVAWIYDSNPCYANTEITYQGSNPCGDPFRLSNGYTYYFEHCGESTFALYNDDGSFNHGCNYNTKTYDCSNGNVEQSWVC</sequence>
<dbReference type="Proteomes" id="UP000235786">
    <property type="component" value="Unassembled WGS sequence"/>
</dbReference>
<evidence type="ECO:0000313" key="2">
    <source>
        <dbReference type="EMBL" id="PMD44569.1"/>
    </source>
</evidence>
<gene>
    <name evidence="2" type="ORF">L207DRAFT_525885</name>
</gene>
<dbReference type="AlphaFoldDB" id="A0A2J6S1C2"/>
<name>A0A2J6S1C2_HYAVF</name>
<feature type="chain" id="PRO_5014319554" evidence="1">
    <location>
        <begin position="25"/>
        <end position="114"/>
    </location>
</feature>
<accession>A0A2J6S1C2</accession>
<evidence type="ECO:0000313" key="3">
    <source>
        <dbReference type="Proteomes" id="UP000235786"/>
    </source>
</evidence>
<proteinExistence type="predicted"/>
<keyword evidence="3" id="KW-1185">Reference proteome</keyword>
<protein>
    <submittedName>
        <fullName evidence="2">Uncharacterized protein</fullName>
    </submittedName>
</protein>
<reference evidence="2 3" key="1">
    <citation type="submission" date="2016-04" db="EMBL/GenBank/DDBJ databases">
        <title>A degradative enzymes factory behind the ericoid mycorrhizal symbiosis.</title>
        <authorList>
            <consortium name="DOE Joint Genome Institute"/>
            <person name="Martino E."/>
            <person name="Morin E."/>
            <person name="Grelet G."/>
            <person name="Kuo A."/>
            <person name="Kohler A."/>
            <person name="Daghino S."/>
            <person name="Barry K."/>
            <person name="Choi C."/>
            <person name="Cichocki N."/>
            <person name="Clum A."/>
            <person name="Copeland A."/>
            <person name="Hainaut M."/>
            <person name="Haridas S."/>
            <person name="Labutti K."/>
            <person name="Lindquist E."/>
            <person name="Lipzen A."/>
            <person name="Khouja H.-R."/>
            <person name="Murat C."/>
            <person name="Ohm R."/>
            <person name="Olson A."/>
            <person name="Spatafora J."/>
            <person name="Veneault-Fourrey C."/>
            <person name="Henrissat B."/>
            <person name="Grigoriev I."/>
            <person name="Martin F."/>
            <person name="Perotto S."/>
        </authorList>
    </citation>
    <scope>NUCLEOTIDE SEQUENCE [LARGE SCALE GENOMIC DNA]</scope>
    <source>
        <strain evidence="2 3">F</strain>
    </source>
</reference>